<name>A0A1G9Q2H3_9SPHI</name>
<evidence type="ECO:0000256" key="1">
    <source>
        <dbReference type="SAM" id="SignalP"/>
    </source>
</evidence>
<dbReference type="STRING" id="990371.SAMN05421813_10595"/>
<reference evidence="3" key="1">
    <citation type="submission" date="2016-10" db="EMBL/GenBank/DDBJ databases">
        <authorList>
            <person name="Varghese N."/>
            <person name="Submissions S."/>
        </authorList>
    </citation>
    <scope>NUCLEOTIDE SEQUENCE [LARGE SCALE GENOMIC DNA]</scope>
    <source>
        <strain evidence="3">DSM 24536</strain>
    </source>
</reference>
<sequence length="243" mass="26497">MRTIKIILLSTSLFMFSACETLNQAGQILTEAGLGNPSAMEISSGLKQALEFGTSAGSDRLSAADGFFTNAAVKILFPEEALKVERTLRSVGLNKLADNVILSLNRAAEAAAIEAKPIFISAIKGMTFSDASNILLSGQQDAATIYFRRVTNEQLQQKFNPIIQNSLNKVGATRYWTDAITAYNNIPFVSKVNPDLSAYVTQKAIDGIFHEIAQEELKVRTRISARSTPLLQKVFAYADRNKG</sequence>
<evidence type="ECO:0000313" key="2">
    <source>
        <dbReference type="EMBL" id="SDM05196.1"/>
    </source>
</evidence>
<keyword evidence="3" id="KW-1185">Reference proteome</keyword>
<keyword evidence="1" id="KW-0732">Signal</keyword>
<proteinExistence type="predicted"/>
<dbReference type="OrthoDB" id="5292580at2"/>
<feature type="signal peptide" evidence="1">
    <location>
        <begin position="1"/>
        <end position="17"/>
    </location>
</feature>
<accession>A0A1G9Q2H3</accession>
<dbReference type="AlphaFoldDB" id="A0A1G9Q2H3"/>
<evidence type="ECO:0000313" key="3">
    <source>
        <dbReference type="Proteomes" id="UP000199226"/>
    </source>
</evidence>
<dbReference type="Proteomes" id="UP000199226">
    <property type="component" value="Unassembled WGS sequence"/>
</dbReference>
<feature type="chain" id="PRO_5011718900" description="DUF4197 domain-containing protein" evidence="1">
    <location>
        <begin position="18"/>
        <end position="243"/>
    </location>
</feature>
<organism evidence="2 3">
    <name type="scientific">Daejeonella rubra</name>
    <dbReference type="NCBI Taxonomy" id="990371"/>
    <lineage>
        <taxon>Bacteria</taxon>
        <taxon>Pseudomonadati</taxon>
        <taxon>Bacteroidota</taxon>
        <taxon>Sphingobacteriia</taxon>
        <taxon>Sphingobacteriales</taxon>
        <taxon>Sphingobacteriaceae</taxon>
        <taxon>Daejeonella</taxon>
    </lineage>
</organism>
<dbReference type="Pfam" id="PF13852">
    <property type="entry name" value="DUF4197"/>
    <property type="match status" value="1"/>
</dbReference>
<dbReference type="EMBL" id="FNHH01000005">
    <property type="protein sequence ID" value="SDM05196.1"/>
    <property type="molecule type" value="Genomic_DNA"/>
</dbReference>
<protein>
    <recommendedName>
        <fullName evidence="4">DUF4197 domain-containing protein</fullName>
    </recommendedName>
</protein>
<gene>
    <name evidence="2" type="ORF">SAMN05421813_10595</name>
</gene>
<dbReference type="PROSITE" id="PS51257">
    <property type="entry name" value="PROKAR_LIPOPROTEIN"/>
    <property type="match status" value="1"/>
</dbReference>
<dbReference type="RefSeq" id="WP_090701409.1">
    <property type="nucleotide sequence ID" value="NZ_FNHH01000005.1"/>
</dbReference>
<evidence type="ECO:0008006" key="4">
    <source>
        <dbReference type="Google" id="ProtNLM"/>
    </source>
</evidence>
<dbReference type="InterPro" id="IPR025245">
    <property type="entry name" value="DUF4197"/>
</dbReference>